<keyword evidence="6 11" id="KW-0808">Transferase</keyword>
<evidence type="ECO:0000256" key="10">
    <source>
        <dbReference type="ARBA" id="ARBA00023315"/>
    </source>
</evidence>
<dbReference type="RefSeq" id="WP_149891648.1">
    <property type="nucleotide sequence ID" value="NZ_JBHUFA010000001.1"/>
</dbReference>
<dbReference type="Proteomes" id="UP001597327">
    <property type="component" value="Unassembled WGS sequence"/>
</dbReference>
<dbReference type="Pfam" id="PF00109">
    <property type="entry name" value="ketoacyl-synt"/>
    <property type="match status" value="1"/>
</dbReference>
<dbReference type="GO" id="GO:0004315">
    <property type="term" value="F:3-oxoacyl-[acyl-carrier-protein] synthase activity"/>
    <property type="evidence" value="ECO:0007669"/>
    <property type="project" value="UniProtKB-EC"/>
</dbReference>
<comment type="function">
    <text evidence="11">Involved in the type II fatty acid elongation cycle. Catalyzes the elongation of a wide range of acyl-ACP by the addition of two carbons from malonyl-ACP to an acyl acceptor. Can efficiently catalyze the conversion of palmitoleoyl-ACP (cis-hexadec-9-enoyl-ACP) to cis-vaccenoyl-ACP (cis-octadec-11-enoyl-ACP), an essential step in the thermal regulation of fatty acid composition.</text>
</comment>
<dbReference type="Gene3D" id="3.40.47.10">
    <property type="match status" value="2"/>
</dbReference>
<evidence type="ECO:0000256" key="11">
    <source>
        <dbReference type="PIRNR" id="PIRNR000447"/>
    </source>
</evidence>
<evidence type="ECO:0000256" key="4">
    <source>
        <dbReference type="ARBA" id="ARBA00014657"/>
    </source>
</evidence>
<dbReference type="NCBIfam" id="TIGR03150">
    <property type="entry name" value="fabF"/>
    <property type="match status" value="1"/>
</dbReference>
<feature type="domain" description="Ketosynthase family 3 (KS3)" evidence="13">
    <location>
        <begin position="1"/>
        <end position="418"/>
    </location>
</feature>
<dbReference type="InterPro" id="IPR020841">
    <property type="entry name" value="PKS_Beta-ketoAc_synthase_dom"/>
</dbReference>
<dbReference type="SMART" id="SM00825">
    <property type="entry name" value="PKS_KS"/>
    <property type="match status" value="1"/>
</dbReference>
<dbReference type="PANTHER" id="PTHR11712:SF336">
    <property type="entry name" value="3-OXOACYL-[ACYL-CARRIER-PROTEIN] SYNTHASE, MITOCHONDRIAL"/>
    <property type="match status" value="1"/>
</dbReference>
<dbReference type="PROSITE" id="PS00606">
    <property type="entry name" value="KS3_1"/>
    <property type="match status" value="1"/>
</dbReference>
<dbReference type="InterPro" id="IPR017568">
    <property type="entry name" value="3-oxoacyl-ACP_synth-2"/>
</dbReference>
<dbReference type="InterPro" id="IPR018201">
    <property type="entry name" value="Ketoacyl_synth_AS"/>
</dbReference>
<evidence type="ECO:0000256" key="6">
    <source>
        <dbReference type="ARBA" id="ARBA00022679"/>
    </source>
</evidence>
<evidence type="ECO:0000256" key="5">
    <source>
        <dbReference type="ARBA" id="ARBA00022516"/>
    </source>
</evidence>
<dbReference type="CDD" id="cd00834">
    <property type="entry name" value="KAS_I_II"/>
    <property type="match status" value="1"/>
</dbReference>
<dbReference type="InterPro" id="IPR016039">
    <property type="entry name" value="Thiolase-like"/>
</dbReference>
<keyword evidence="9 11" id="KW-0275">Fatty acid biosynthesis</keyword>
<dbReference type="PANTHER" id="PTHR11712">
    <property type="entry name" value="POLYKETIDE SYNTHASE-RELATED"/>
    <property type="match status" value="1"/>
</dbReference>
<protein>
    <recommendedName>
        <fullName evidence="4 11">3-oxoacyl-[acyl-carrier-protein] synthase 2</fullName>
        <ecNumber evidence="3 11">2.3.1.179</ecNumber>
    </recommendedName>
</protein>
<sequence>MRRVVVTGLGMVSPLGGNVDTTWKNILDGKSGASRVETFETSDLACQIAAQIPRGAAEDGGYNPDDWLDAKEQRKVDDFIVYAIAAADQAIADSGWKPTAYEDQIRSGVLIGSGIGGLQGIETAAHVLAEKGPRRISPFFIPGRLINLAGGYVSIRHGLKGPNHAVVTACSTGAHAIGDASRLIAFGDADVMVAGGTESPICRLSLAGFAACRALSTGFNDQPERASRPYDKDRDGFVMGEGAGVVVLEEYEHAKARGAKIYAEVVGYGLSGDAYHITAPSSDGDGAYRCMDAALKRAGITAADVDYVNAHGTSTPLGDEIELGAITRLAGDAASKLTMSSTKSSTGHLLGAAGAIEAIFSVLAIRDSVAPPTINLDNPSVDTAIDLVPHKAKSMNIDVALSNSFGFGGTNASLVFRKVAG</sequence>
<name>A0ABW4JUX8_9HYPH</name>
<dbReference type="InterPro" id="IPR014031">
    <property type="entry name" value="Ketoacyl_synth_C"/>
</dbReference>
<dbReference type="PIRSF" id="PIRSF000447">
    <property type="entry name" value="KAS_II"/>
    <property type="match status" value="1"/>
</dbReference>
<dbReference type="NCBIfam" id="NF004970">
    <property type="entry name" value="PRK06333.1"/>
    <property type="match status" value="1"/>
</dbReference>
<dbReference type="PROSITE" id="PS52004">
    <property type="entry name" value="KS3_2"/>
    <property type="match status" value="1"/>
</dbReference>
<proteinExistence type="inferred from homology"/>
<dbReference type="Pfam" id="PF02801">
    <property type="entry name" value="Ketoacyl-synt_C"/>
    <property type="match status" value="1"/>
</dbReference>
<comment type="caution">
    <text evidence="14">The sequence shown here is derived from an EMBL/GenBank/DDBJ whole genome shotgun (WGS) entry which is preliminary data.</text>
</comment>
<comment type="catalytic activity">
    <reaction evidence="11">
        <text>(9Z)-hexadecenoyl-[ACP] + malonyl-[ACP] + H(+) = 3-oxo-(11Z)-octadecenoyl-[ACP] + holo-[ACP] + CO2</text>
        <dbReference type="Rhea" id="RHEA:55040"/>
        <dbReference type="Rhea" id="RHEA-COMP:9623"/>
        <dbReference type="Rhea" id="RHEA-COMP:9685"/>
        <dbReference type="Rhea" id="RHEA-COMP:10800"/>
        <dbReference type="Rhea" id="RHEA-COMP:14074"/>
        <dbReference type="ChEBI" id="CHEBI:15378"/>
        <dbReference type="ChEBI" id="CHEBI:16526"/>
        <dbReference type="ChEBI" id="CHEBI:64479"/>
        <dbReference type="ChEBI" id="CHEBI:78449"/>
        <dbReference type="ChEBI" id="CHEBI:83989"/>
        <dbReference type="ChEBI" id="CHEBI:138538"/>
        <dbReference type="EC" id="2.3.1.179"/>
    </reaction>
</comment>
<evidence type="ECO:0000256" key="2">
    <source>
        <dbReference type="ARBA" id="ARBA00008467"/>
    </source>
</evidence>
<evidence type="ECO:0000313" key="15">
    <source>
        <dbReference type="Proteomes" id="UP001597327"/>
    </source>
</evidence>
<gene>
    <name evidence="14" type="primary">fabF</name>
    <name evidence="14" type="ORF">ACFSC7_03200</name>
</gene>
<dbReference type="NCBIfam" id="NF005589">
    <property type="entry name" value="PRK07314.1"/>
    <property type="match status" value="1"/>
</dbReference>
<comment type="catalytic activity">
    <reaction evidence="11">
        <text>a fatty acyl-[ACP] + malonyl-[ACP] + H(+) = a 3-oxoacyl-[ACP] + holo-[ACP] + CO2</text>
        <dbReference type="Rhea" id="RHEA:22836"/>
        <dbReference type="Rhea" id="RHEA-COMP:9623"/>
        <dbReference type="Rhea" id="RHEA-COMP:9685"/>
        <dbReference type="Rhea" id="RHEA-COMP:9916"/>
        <dbReference type="Rhea" id="RHEA-COMP:14125"/>
        <dbReference type="ChEBI" id="CHEBI:15378"/>
        <dbReference type="ChEBI" id="CHEBI:16526"/>
        <dbReference type="ChEBI" id="CHEBI:64479"/>
        <dbReference type="ChEBI" id="CHEBI:78449"/>
        <dbReference type="ChEBI" id="CHEBI:78776"/>
        <dbReference type="ChEBI" id="CHEBI:138651"/>
    </reaction>
</comment>
<dbReference type="InterPro" id="IPR014030">
    <property type="entry name" value="Ketoacyl_synth_N"/>
</dbReference>
<organism evidence="14 15">
    <name type="scientific">Roseibium aestuarii</name>
    <dbReference type="NCBI Taxonomy" id="2600299"/>
    <lineage>
        <taxon>Bacteria</taxon>
        <taxon>Pseudomonadati</taxon>
        <taxon>Pseudomonadota</taxon>
        <taxon>Alphaproteobacteria</taxon>
        <taxon>Hyphomicrobiales</taxon>
        <taxon>Stappiaceae</taxon>
        <taxon>Roseibium</taxon>
    </lineage>
</organism>
<keyword evidence="7" id="KW-0276">Fatty acid metabolism</keyword>
<dbReference type="EC" id="2.3.1.179" evidence="3 11"/>
<evidence type="ECO:0000256" key="3">
    <source>
        <dbReference type="ARBA" id="ARBA00012356"/>
    </source>
</evidence>
<evidence type="ECO:0000256" key="9">
    <source>
        <dbReference type="ARBA" id="ARBA00023160"/>
    </source>
</evidence>
<dbReference type="InterPro" id="IPR000794">
    <property type="entry name" value="Beta-ketoacyl_synthase"/>
</dbReference>
<evidence type="ECO:0000259" key="13">
    <source>
        <dbReference type="PROSITE" id="PS52004"/>
    </source>
</evidence>
<reference evidence="15" key="1">
    <citation type="journal article" date="2019" name="Int. J. Syst. Evol. Microbiol.">
        <title>The Global Catalogue of Microorganisms (GCM) 10K type strain sequencing project: providing services to taxonomists for standard genome sequencing and annotation.</title>
        <authorList>
            <consortium name="The Broad Institute Genomics Platform"/>
            <consortium name="The Broad Institute Genome Sequencing Center for Infectious Disease"/>
            <person name="Wu L."/>
            <person name="Ma J."/>
        </authorList>
    </citation>
    <scope>NUCLEOTIDE SEQUENCE [LARGE SCALE GENOMIC DNA]</scope>
    <source>
        <strain evidence="15">JCM 3369</strain>
    </source>
</reference>
<keyword evidence="15" id="KW-1185">Reference proteome</keyword>
<comment type="similarity">
    <text evidence="2 11 12">Belongs to the thiolase-like superfamily. Beta-ketoacyl-ACP synthases family.</text>
</comment>
<keyword evidence="5 11" id="KW-0444">Lipid biosynthesis</keyword>
<keyword evidence="10 11" id="KW-0012">Acyltransferase</keyword>
<evidence type="ECO:0000256" key="1">
    <source>
        <dbReference type="ARBA" id="ARBA00005194"/>
    </source>
</evidence>
<evidence type="ECO:0000256" key="8">
    <source>
        <dbReference type="ARBA" id="ARBA00023098"/>
    </source>
</evidence>
<keyword evidence="8" id="KW-0443">Lipid metabolism</keyword>
<dbReference type="SUPFAM" id="SSF53901">
    <property type="entry name" value="Thiolase-like"/>
    <property type="match status" value="2"/>
</dbReference>
<evidence type="ECO:0000256" key="7">
    <source>
        <dbReference type="ARBA" id="ARBA00022832"/>
    </source>
</evidence>
<evidence type="ECO:0000313" key="14">
    <source>
        <dbReference type="EMBL" id="MFD1694508.1"/>
    </source>
</evidence>
<comment type="pathway">
    <text evidence="1 11">Lipid metabolism; fatty acid biosynthesis.</text>
</comment>
<accession>A0ABW4JUX8</accession>
<evidence type="ECO:0000256" key="12">
    <source>
        <dbReference type="RuleBase" id="RU003694"/>
    </source>
</evidence>
<dbReference type="EMBL" id="JBHUFA010000001">
    <property type="protein sequence ID" value="MFD1694508.1"/>
    <property type="molecule type" value="Genomic_DNA"/>
</dbReference>